<dbReference type="PROSITE" id="PS51194">
    <property type="entry name" value="HELICASE_CTER"/>
    <property type="match status" value="1"/>
</dbReference>
<dbReference type="InterPro" id="IPR058621">
    <property type="entry name" value="SH3_HelY"/>
</dbReference>
<proteinExistence type="predicted"/>
<keyword evidence="9" id="KW-1185">Reference proteome</keyword>
<evidence type="ECO:0000256" key="2">
    <source>
        <dbReference type="ARBA" id="ARBA00022801"/>
    </source>
</evidence>
<dbReference type="InterPro" id="IPR011545">
    <property type="entry name" value="DEAD/DEAH_box_helicase_dom"/>
</dbReference>
<dbReference type="Pfam" id="PF00270">
    <property type="entry name" value="DEAD"/>
    <property type="match status" value="1"/>
</dbReference>
<keyword evidence="2" id="KW-0378">Hydrolase</keyword>
<organism evidence="8 9">
    <name type="scientific">Nesterenkonia aerolata</name>
    <dbReference type="NCBI Taxonomy" id="3074079"/>
    <lineage>
        <taxon>Bacteria</taxon>
        <taxon>Bacillati</taxon>
        <taxon>Actinomycetota</taxon>
        <taxon>Actinomycetes</taxon>
        <taxon>Micrococcales</taxon>
        <taxon>Micrococcaceae</taxon>
        <taxon>Nesterenkonia</taxon>
    </lineage>
</organism>
<dbReference type="Pfam" id="PF26090">
    <property type="entry name" value="SH3_HelY"/>
    <property type="match status" value="1"/>
</dbReference>
<dbReference type="SMART" id="SM00487">
    <property type="entry name" value="DEXDc"/>
    <property type="match status" value="1"/>
</dbReference>
<evidence type="ECO:0000313" key="9">
    <source>
        <dbReference type="Proteomes" id="UP001251870"/>
    </source>
</evidence>
<dbReference type="InterPro" id="IPR014001">
    <property type="entry name" value="Helicase_ATP-bd"/>
</dbReference>
<accession>A0ABU2DS37</accession>
<comment type="caution">
    <text evidence="8">The sequence shown here is derived from an EMBL/GenBank/DDBJ whole genome shotgun (WGS) entry which is preliminary data.</text>
</comment>
<evidence type="ECO:0000259" key="7">
    <source>
        <dbReference type="PROSITE" id="PS51194"/>
    </source>
</evidence>
<dbReference type="Pfam" id="PF08148">
    <property type="entry name" value="DSHCT"/>
    <property type="match status" value="1"/>
</dbReference>
<dbReference type="GO" id="GO:0004386">
    <property type="term" value="F:helicase activity"/>
    <property type="evidence" value="ECO:0007669"/>
    <property type="project" value="UniProtKB-KW"/>
</dbReference>
<evidence type="ECO:0000256" key="1">
    <source>
        <dbReference type="ARBA" id="ARBA00022741"/>
    </source>
</evidence>
<feature type="compositionally biased region" description="Basic residues" evidence="5">
    <location>
        <begin position="272"/>
        <end position="283"/>
    </location>
</feature>
<keyword evidence="4" id="KW-0067">ATP-binding</keyword>
<dbReference type="PROSITE" id="PS51192">
    <property type="entry name" value="HELICASE_ATP_BIND_1"/>
    <property type="match status" value="1"/>
</dbReference>
<keyword evidence="3 8" id="KW-0347">Helicase</keyword>
<dbReference type="CDD" id="cd18795">
    <property type="entry name" value="SF2_C_Ski2"/>
    <property type="match status" value="1"/>
</dbReference>
<reference evidence="8 9" key="1">
    <citation type="submission" date="2023-09" db="EMBL/GenBank/DDBJ databases">
        <title>Description of three actinobacteria isolated from air of manufacturing shop in a pharmaceutical factory.</title>
        <authorList>
            <person name="Zhang D.-F."/>
        </authorList>
    </citation>
    <scope>NUCLEOTIDE SEQUENCE [LARGE SCALE GENOMIC DNA]</scope>
    <source>
        <strain evidence="8 9">LY-0111</strain>
    </source>
</reference>
<feature type="region of interest" description="Disordered" evidence="5">
    <location>
        <begin position="259"/>
        <end position="311"/>
    </location>
</feature>
<dbReference type="Proteomes" id="UP001251870">
    <property type="component" value="Unassembled WGS sequence"/>
</dbReference>
<dbReference type="Gene3D" id="3.40.50.300">
    <property type="entry name" value="P-loop containing nucleotide triphosphate hydrolases"/>
    <property type="match status" value="2"/>
</dbReference>
<dbReference type="RefSeq" id="WP_310548178.1">
    <property type="nucleotide sequence ID" value="NZ_JAVKGR010000005.1"/>
</dbReference>
<feature type="domain" description="Helicase C-terminal" evidence="7">
    <location>
        <begin position="337"/>
        <end position="516"/>
    </location>
</feature>
<name>A0ABU2DS37_9MICC</name>
<protein>
    <submittedName>
        <fullName evidence="8">DEAD/DEAH box helicase</fullName>
    </submittedName>
</protein>
<evidence type="ECO:0000256" key="3">
    <source>
        <dbReference type="ARBA" id="ARBA00022806"/>
    </source>
</evidence>
<dbReference type="PANTHER" id="PTHR12131:SF1">
    <property type="entry name" value="ATP-DEPENDENT RNA HELICASE SUPV3L1, MITOCHONDRIAL-RELATED"/>
    <property type="match status" value="1"/>
</dbReference>
<dbReference type="SUPFAM" id="SSF52540">
    <property type="entry name" value="P-loop containing nucleoside triphosphate hydrolases"/>
    <property type="match status" value="1"/>
</dbReference>
<evidence type="ECO:0000256" key="4">
    <source>
        <dbReference type="ARBA" id="ARBA00022840"/>
    </source>
</evidence>
<dbReference type="PANTHER" id="PTHR12131">
    <property type="entry name" value="ATP-DEPENDENT RNA AND DNA HELICASE"/>
    <property type="match status" value="1"/>
</dbReference>
<dbReference type="Pfam" id="PF00271">
    <property type="entry name" value="Helicase_C"/>
    <property type="match status" value="1"/>
</dbReference>
<dbReference type="InterPro" id="IPR050699">
    <property type="entry name" value="RNA-DNA_Helicase"/>
</dbReference>
<dbReference type="EMBL" id="JAVKGR010000005">
    <property type="protein sequence ID" value="MDR8019185.1"/>
    <property type="molecule type" value="Genomic_DNA"/>
</dbReference>
<feature type="domain" description="Helicase ATP-binding" evidence="6">
    <location>
        <begin position="41"/>
        <end position="199"/>
    </location>
</feature>
<dbReference type="Gene3D" id="1.10.3380.30">
    <property type="match status" value="1"/>
</dbReference>
<dbReference type="InterPro" id="IPR001650">
    <property type="entry name" value="Helicase_C-like"/>
</dbReference>
<evidence type="ECO:0000259" key="6">
    <source>
        <dbReference type="PROSITE" id="PS51192"/>
    </source>
</evidence>
<feature type="region of interest" description="Disordered" evidence="5">
    <location>
        <begin position="969"/>
        <end position="999"/>
    </location>
</feature>
<keyword evidence="1" id="KW-0547">Nucleotide-binding</keyword>
<evidence type="ECO:0000313" key="8">
    <source>
        <dbReference type="EMBL" id="MDR8019185.1"/>
    </source>
</evidence>
<dbReference type="SMART" id="SM01142">
    <property type="entry name" value="DSHCT"/>
    <property type="match status" value="1"/>
</dbReference>
<dbReference type="SMART" id="SM00490">
    <property type="entry name" value="HELICc"/>
    <property type="match status" value="1"/>
</dbReference>
<dbReference type="InterPro" id="IPR027417">
    <property type="entry name" value="P-loop_NTPase"/>
</dbReference>
<gene>
    <name evidence="8" type="ORF">RIL96_06360</name>
</gene>
<dbReference type="InterPro" id="IPR012961">
    <property type="entry name" value="Ski2/MTR4_C"/>
</dbReference>
<sequence>MSSPAERYAQARRRQAEAATELGAFRHQQAFDLDEFQLQACRHLEAGKTVLVAAPTGAGKTIVGEFAVHLGIAAGRKTFYTTPIKALSNQKYQQLVQEYGSEKVGLLTGDTAVNGEAQIVVMTTEVLRNMLYADAEPLRDLGFVVMDEVHYLADRFRGAVWEEVIIHLPEHVQLAALSATVSNAEEFGAWLDTVRGETAVVVSEHRPVPLWQHMYVDRGIHDLFITESENPRGGSASGRRIDEAAADPDSLVVNPELQRLAHRHQAPPSRRSGGHRSRGRGRRDGHGAGGRSGGRAAEVSGVSGSPQGRRVNRPQLIRGLDREGLLPCITFIFSRAGCEAAVEQCLQADLRLTTREEAEEIASRVEVVGWELPAEDLSVLGFESFREALVHGVAAHHAGLLPPFKELVEELFAEGLLKVVFATETLALGINMPARTVVMEKLDKFNGEKHVDITPGEFTQLTGRAGRRGIDVEGHAVVVCQPGMDPRQVAGLASKRTYPLNSSFRPSYNMAVNLTAQFGTARSRTILESSFAQFQADRSVVGLAREVSQRESSLRGYEQSMQCHLGDFGEYAALRRRLNAMQKDQAKAKNRQRRRELVRILAALRPGDIIEVAGGRRRLRECLVVHSAPEHDPRPGVITAEGQLRKLTVEDLAQPPEVLSTIRLPRKPQVKVPRVRKDLASSMRAALKDRTPPREDAPSPGFGFVEEATEDVEALETQLRRHPCHSCSDREEHARWAERWWKLRRETDQLRARIDRRTGSIAKTFDRICAVLTETGHLEHITEDADTGESALVITDRGQRLRRIYGERDLFTEILQERGILGRLTAAELAAFSTALVYQAKREDEGAMPSMPTRAVAEGVQAAVEIHQDLESREKRHHLDPTPAPELGLIPPMYAWASGQNLRRSLEDSPLAAGDFVRWARQCIDVLDQLGRAPHTAAKLADRCREAVELIGRGVVAYSSVSGLWAEERADDDAAHDDQVHDDLTHDETVSDERDEAHD</sequence>
<evidence type="ECO:0000256" key="5">
    <source>
        <dbReference type="SAM" id="MobiDB-lite"/>
    </source>
</evidence>